<keyword evidence="3 4" id="KW-0418">Kinase</keyword>
<sequence>MRILVAPDKFAGTLTAVEAADAVAAGWRRRSPDDELDLAPMSDGGPGFVDVLHAALGGELLAVTVSGPFGGPVPASVLLAGDTAYVESAQACGIHLTGAEGADLATTLGVGELVAAALDTGARTVVVGLGGSGTNDGGAGLLAALGATSDARLDVGAAGLDGIREVDLTAARARVGDVRLVAASDVDNPLTGLFGATKVFGPQKGLAEDALMTVDGWLEQLAVAVDRRTALEKGAGAAGGLGFALLALGATREPGIGLVADAVRLDERARAADLVITGEGAFDYSSRAGKVPYGVASVAGEALRPCIALAGRVLVGAREMRALGVESAYSLVDMVGEERALGDPAGALADVAERVARTWSRPDGR</sequence>
<gene>
    <name evidence="5" type="ORF">GCM10009844_26050</name>
</gene>
<dbReference type="Gene3D" id="3.90.1510.10">
    <property type="entry name" value="Glycerate kinase, domain 2"/>
    <property type="match status" value="1"/>
</dbReference>
<dbReference type="InterPro" id="IPR004381">
    <property type="entry name" value="Glycerate_kinase"/>
</dbReference>
<accession>A0ABP5LN35</accession>
<evidence type="ECO:0000256" key="4">
    <source>
        <dbReference type="PIRNR" id="PIRNR006078"/>
    </source>
</evidence>
<organism evidence="5 6">
    <name type="scientific">Nocardioides koreensis</name>
    <dbReference type="NCBI Taxonomy" id="433651"/>
    <lineage>
        <taxon>Bacteria</taxon>
        <taxon>Bacillati</taxon>
        <taxon>Actinomycetota</taxon>
        <taxon>Actinomycetes</taxon>
        <taxon>Propionibacteriales</taxon>
        <taxon>Nocardioidaceae</taxon>
        <taxon>Nocardioides</taxon>
    </lineage>
</organism>
<evidence type="ECO:0000313" key="6">
    <source>
        <dbReference type="Proteomes" id="UP001501771"/>
    </source>
</evidence>
<evidence type="ECO:0000256" key="2">
    <source>
        <dbReference type="ARBA" id="ARBA00022679"/>
    </source>
</evidence>
<evidence type="ECO:0000256" key="3">
    <source>
        <dbReference type="ARBA" id="ARBA00022777"/>
    </source>
</evidence>
<dbReference type="Pfam" id="PF02595">
    <property type="entry name" value="Gly_kinase"/>
    <property type="match status" value="1"/>
</dbReference>
<dbReference type="NCBIfam" id="TIGR00045">
    <property type="entry name" value="glycerate kinase"/>
    <property type="match status" value="1"/>
</dbReference>
<dbReference type="InterPro" id="IPR018193">
    <property type="entry name" value="Glyc_kinase_flavodox-like_fold"/>
</dbReference>
<comment type="similarity">
    <text evidence="1 4">Belongs to the glycerate kinase type-1 family.</text>
</comment>
<dbReference type="Gene3D" id="3.40.50.10350">
    <property type="entry name" value="Glycerate kinase, domain 1"/>
    <property type="match status" value="1"/>
</dbReference>
<name>A0ABP5LN35_9ACTN</name>
<dbReference type="InterPro" id="IPR018197">
    <property type="entry name" value="Glycerate_kinase_RE-like"/>
</dbReference>
<dbReference type="GO" id="GO:0016301">
    <property type="term" value="F:kinase activity"/>
    <property type="evidence" value="ECO:0007669"/>
    <property type="project" value="UniProtKB-KW"/>
</dbReference>
<protein>
    <submittedName>
        <fullName evidence="5">Glycerate kinase</fullName>
    </submittedName>
</protein>
<keyword evidence="6" id="KW-1185">Reference proteome</keyword>
<dbReference type="EMBL" id="BAAAQR010000007">
    <property type="protein sequence ID" value="GAA2148064.1"/>
    <property type="molecule type" value="Genomic_DNA"/>
</dbReference>
<evidence type="ECO:0000256" key="1">
    <source>
        <dbReference type="ARBA" id="ARBA00006284"/>
    </source>
</evidence>
<dbReference type="PANTHER" id="PTHR21599">
    <property type="entry name" value="GLYCERATE KINASE"/>
    <property type="match status" value="1"/>
</dbReference>
<dbReference type="PANTHER" id="PTHR21599:SF0">
    <property type="entry name" value="GLYCERATE KINASE"/>
    <property type="match status" value="1"/>
</dbReference>
<dbReference type="Proteomes" id="UP001501771">
    <property type="component" value="Unassembled WGS sequence"/>
</dbReference>
<keyword evidence="2 4" id="KW-0808">Transferase</keyword>
<comment type="caution">
    <text evidence="5">The sequence shown here is derived from an EMBL/GenBank/DDBJ whole genome shotgun (WGS) entry which is preliminary data.</text>
</comment>
<dbReference type="RefSeq" id="WP_344152659.1">
    <property type="nucleotide sequence ID" value="NZ_BAAAQR010000007.1"/>
</dbReference>
<dbReference type="InterPro" id="IPR036129">
    <property type="entry name" value="Glycerate_kinase_sf"/>
</dbReference>
<dbReference type="SUPFAM" id="SSF110738">
    <property type="entry name" value="Glycerate kinase I"/>
    <property type="match status" value="1"/>
</dbReference>
<proteinExistence type="inferred from homology"/>
<evidence type="ECO:0000313" key="5">
    <source>
        <dbReference type="EMBL" id="GAA2148064.1"/>
    </source>
</evidence>
<dbReference type="PIRSF" id="PIRSF006078">
    <property type="entry name" value="GlxK"/>
    <property type="match status" value="1"/>
</dbReference>
<reference evidence="6" key="1">
    <citation type="journal article" date="2019" name="Int. J. Syst. Evol. Microbiol.">
        <title>The Global Catalogue of Microorganisms (GCM) 10K type strain sequencing project: providing services to taxonomists for standard genome sequencing and annotation.</title>
        <authorList>
            <consortium name="The Broad Institute Genomics Platform"/>
            <consortium name="The Broad Institute Genome Sequencing Center for Infectious Disease"/>
            <person name="Wu L."/>
            <person name="Ma J."/>
        </authorList>
    </citation>
    <scope>NUCLEOTIDE SEQUENCE [LARGE SCALE GENOMIC DNA]</scope>
    <source>
        <strain evidence="6">JCM 16022</strain>
    </source>
</reference>